<evidence type="ECO:0008006" key="4">
    <source>
        <dbReference type="Google" id="ProtNLM"/>
    </source>
</evidence>
<name>A0ABQ2BG99_9SPHI</name>
<evidence type="ECO:0000313" key="3">
    <source>
        <dbReference type="Proteomes" id="UP000645390"/>
    </source>
</evidence>
<feature type="signal peptide" evidence="1">
    <location>
        <begin position="1"/>
        <end position="20"/>
    </location>
</feature>
<keyword evidence="1" id="KW-0732">Signal</keyword>
<accession>A0ABQ2BG99</accession>
<evidence type="ECO:0000256" key="1">
    <source>
        <dbReference type="SAM" id="SignalP"/>
    </source>
</evidence>
<keyword evidence="3" id="KW-1185">Reference proteome</keyword>
<dbReference type="EMBL" id="BMDJ01000004">
    <property type="protein sequence ID" value="GGI25536.1"/>
    <property type="molecule type" value="Genomic_DNA"/>
</dbReference>
<dbReference type="RefSeq" id="WP_188413349.1">
    <property type="nucleotide sequence ID" value="NZ_BMDJ01000004.1"/>
</dbReference>
<organism evidence="2 3">
    <name type="scientific">Pedobacter mendelii</name>
    <dbReference type="NCBI Taxonomy" id="1908240"/>
    <lineage>
        <taxon>Bacteria</taxon>
        <taxon>Pseudomonadati</taxon>
        <taxon>Bacteroidota</taxon>
        <taxon>Sphingobacteriia</taxon>
        <taxon>Sphingobacteriales</taxon>
        <taxon>Sphingobacteriaceae</taxon>
        <taxon>Pedobacter</taxon>
    </lineage>
</organism>
<feature type="chain" id="PRO_5045789876" description="Coproporphyrinogen III oxidase" evidence="1">
    <location>
        <begin position="21"/>
        <end position="60"/>
    </location>
</feature>
<sequence length="60" mass="6424">MKNAFKLGFLALALSLSVVACSEKKAESTDSTTVDSSVVDTTVKDTMAKDTMMTDTTKKM</sequence>
<protein>
    <recommendedName>
        <fullName evidence="4">Coproporphyrinogen III oxidase</fullName>
    </recommendedName>
</protein>
<dbReference type="Proteomes" id="UP000645390">
    <property type="component" value="Unassembled WGS sequence"/>
</dbReference>
<proteinExistence type="predicted"/>
<evidence type="ECO:0000313" key="2">
    <source>
        <dbReference type="EMBL" id="GGI25536.1"/>
    </source>
</evidence>
<reference evidence="3" key="1">
    <citation type="journal article" date="2019" name="Int. J. Syst. Evol. Microbiol.">
        <title>The Global Catalogue of Microorganisms (GCM) 10K type strain sequencing project: providing services to taxonomists for standard genome sequencing and annotation.</title>
        <authorList>
            <consortium name="The Broad Institute Genomics Platform"/>
            <consortium name="The Broad Institute Genome Sequencing Center for Infectious Disease"/>
            <person name="Wu L."/>
            <person name="Ma J."/>
        </authorList>
    </citation>
    <scope>NUCLEOTIDE SEQUENCE [LARGE SCALE GENOMIC DNA]</scope>
    <source>
        <strain evidence="3">CCM 8939</strain>
    </source>
</reference>
<dbReference type="PROSITE" id="PS51257">
    <property type="entry name" value="PROKAR_LIPOPROTEIN"/>
    <property type="match status" value="1"/>
</dbReference>
<gene>
    <name evidence="2" type="ORF">GCM10008119_18150</name>
</gene>
<comment type="caution">
    <text evidence="2">The sequence shown here is derived from an EMBL/GenBank/DDBJ whole genome shotgun (WGS) entry which is preliminary data.</text>
</comment>